<accession>A0ACB8DA64</accession>
<proteinExistence type="predicted"/>
<keyword evidence="2" id="KW-1185">Reference proteome</keyword>
<name>A0ACB8DA64_DERSI</name>
<reference evidence="1" key="1">
    <citation type="submission" date="2020-05" db="EMBL/GenBank/DDBJ databases">
        <title>Large-scale comparative analyses of tick genomes elucidate their genetic diversity and vector capacities.</title>
        <authorList>
            <person name="Jia N."/>
            <person name="Wang J."/>
            <person name="Shi W."/>
            <person name="Du L."/>
            <person name="Sun Y."/>
            <person name="Zhan W."/>
            <person name="Jiang J."/>
            <person name="Wang Q."/>
            <person name="Zhang B."/>
            <person name="Ji P."/>
            <person name="Sakyi L.B."/>
            <person name="Cui X."/>
            <person name="Yuan T."/>
            <person name="Jiang B."/>
            <person name="Yang W."/>
            <person name="Lam T.T.-Y."/>
            <person name="Chang Q."/>
            <person name="Ding S."/>
            <person name="Wang X."/>
            <person name="Zhu J."/>
            <person name="Ruan X."/>
            <person name="Zhao L."/>
            <person name="Wei J."/>
            <person name="Que T."/>
            <person name="Du C."/>
            <person name="Cheng J."/>
            <person name="Dai P."/>
            <person name="Han X."/>
            <person name="Huang E."/>
            <person name="Gao Y."/>
            <person name="Liu J."/>
            <person name="Shao H."/>
            <person name="Ye R."/>
            <person name="Li L."/>
            <person name="Wei W."/>
            <person name="Wang X."/>
            <person name="Wang C."/>
            <person name="Yang T."/>
            <person name="Huo Q."/>
            <person name="Li W."/>
            <person name="Guo W."/>
            <person name="Chen H."/>
            <person name="Zhou L."/>
            <person name="Ni X."/>
            <person name="Tian J."/>
            <person name="Zhou Y."/>
            <person name="Sheng Y."/>
            <person name="Liu T."/>
            <person name="Pan Y."/>
            <person name="Xia L."/>
            <person name="Li J."/>
            <person name="Zhao F."/>
            <person name="Cao W."/>
        </authorList>
    </citation>
    <scope>NUCLEOTIDE SEQUENCE</scope>
    <source>
        <strain evidence="1">Dsil-2018</strain>
    </source>
</reference>
<organism evidence="1 2">
    <name type="scientific">Dermacentor silvarum</name>
    <name type="common">Tick</name>
    <dbReference type="NCBI Taxonomy" id="543639"/>
    <lineage>
        <taxon>Eukaryota</taxon>
        <taxon>Metazoa</taxon>
        <taxon>Ecdysozoa</taxon>
        <taxon>Arthropoda</taxon>
        <taxon>Chelicerata</taxon>
        <taxon>Arachnida</taxon>
        <taxon>Acari</taxon>
        <taxon>Parasitiformes</taxon>
        <taxon>Ixodida</taxon>
        <taxon>Ixodoidea</taxon>
        <taxon>Ixodidae</taxon>
        <taxon>Rhipicephalinae</taxon>
        <taxon>Dermacentor</taxon>
    </lineage>
</organism>
<evidence type="ECO:0000313" key="1">
    <source>
        <dbReference type="EMBL" id="KAH7964867.1"/>
    </source>
</evidence>
<dbReference type="Proteomes" id="UP000821865">
    <property type="component" value="Chromosome 2"/>
</dbReference>
<gene>
    <name evidence="1" type="ORF">HPB49_001938</name>
</gene>
<protein>
    <submittedName>
        <fullName evidence="1">Uncharacterized protein</fullName>
    </submittedName>
</protein>
<sequence>MEGALQLVCRRTGQGRFGLSVGLPRRNPRQADGEAERREACKVTTRRPGFDETDGRLLSHVYCRRPVCVLYMYGEHHTTMPGYQITIRQEEILINFMERHPRLVSKSGELDGDFTVTKRNDLWGELAALLNSEGPPTKTESQWKVWWSKYLYKVRREAAVVAGEMRATGGGRLGGNKGRVLALVGRGSGGGLGPAYFMSDDSEESHSESSGQAIAATSEPGTSGTGGASRPAESPAPRAMPAAEPRVQARPRRGPATSRRQPPRQRSEEELLEQVVLDGGRSVNVLQSQVTIQRDILAQVTRLAEASERTASALEHLVDVVGRHEARLQLLQQEVAPLSSLAAAMAHFLQRQAEPQEPPQK</sequence>
<comment type="caution">
    <text evidence="1">The sequence shown here is derived from an EMBL/GenBank/DDBJ whole genome shotgun (WGS) entry which is preliminary data.</text>
</comment>
<evidence type="ECO:0000313" key="2">
    <source>
        <dbReference type="Proteomes" id="UP000821865"/>
    </source>
</evidence>
<dbReference type="EMBL" id="CM023471">
    <property type="protein sequence ID" value="KAH7964867.1"/>
    <property type="molecule type" value="Genomic_DNA"/>
</dbReference>